<dbReference type="AlphaFoldDB" id="A0A2G5HD67"/>
<dbReference type="SUPFAM" id="SSF51905">
    <property type="entry name" value="FAD/NAD(P)-binding domain"/>
    <property type="match status" value="1"/>
</dbReference>
<evidence type="ECO:0000256" key="1">
    <source>
        <dbReference type="ARBA" id="ARBA00007992"/>
    </source>
</evidence>
<evidence type="ECO:0000256" key="2">
    <source>
        <dbReference type="ARBA" id="ARBA00022630"/>
    </source>
</evidence>
<dbReference type="PANTHER" id="PTHR13789:SF238">
    <property type="entry name" value="PUTATIVE (AFU_ORTHOLOGUE AFUA_2G01680)-RELATED"/>
    <property type="match status" value="1"/>
</dbReference>
<dbReference type="Gene3D" id="3.50.50.60">
    <property type="entry name" value="FAD/NAD(P)-binding domain"/>
    <property type="match status" value="1"/>
</dbReference>
<evidence type="ECO:0000256" key="4">
    <source>
        <dbReference type="ARBA" id="ARBA00023002"/>
    </source>
</evidence>
<keyword evidence="5" id="KW-0503">Monooxygenase</keyword>
<gene>
    <name evidence="7" type="ORF">CB0940_11587</name>
    <name evidence="8" type="ORF">RHO25_013126</name>
</gene>
<keyword evidence="2" id="KW-0285">Flavoprotein</keyword>
<dbReference type="InterPro" id="IPR002938">
    <property type="entry name" value="FAD-bd"/>
</dbReference>
<dbReference type="SUPFAM" id="SSF54373">
    <property type="entry name" value="FAD-linked reductases, C-terminal domain"/>
    <property type="match status" value="1"/>
</dbReference>
<feature type="domain" description="FAD-binding" evidence="6">
    <location>
        <begin position="13"/>
        <end position="368"/>
    </location>
</feature>
<name>A0A2G5HD67_CERBT</name>
<dbReference type="InterPro" id="IPR050493">
    <property type="entry name" value="FAD-dep_Monooxygenase_BioMet"/>
</dbReference>
<dbReference type="PANTHER" id="PTHR13789">
    <property type="entry name" value="MONOOXYGENASE"/>
    <property type="match status" value="1"/>
</dbReference>
<dbReference type="EMBL" id="CP134192">
    <property type="protein sequence ID" value="WPB08460.1"/>
    <property type="molecule type" value="Genomic_DNA"/>
</dbReference>
<keyword evidence="10" id="KW-1185">Reference proteome</keyword>
<dbReference type="FunFam" id="3.50.50.60:FF:000115">
    <property type="entry name" value="Salicylate hydroxylase, putative"/>
    <property type="match status" value="1"/>
</dbReference>
<dbReference type="GO" id="GO:0071949">
    <property type="term" value="F:FAD binding"/>
    <property type="evidence" value="ECO:0007669"/>
    <property type="project" value="InterPro"/>
</dbReference>
<protein>
    <submittedName>
        <fullName evidence="7">3-hydroxybenzoate 6-hydroxylase</fullName>
    </submittedName>
</protein>
<reference evidence="8 10" key="2">
    <citation type="submission" date="2023-09" db="EMBL/GenBank/DDBJ databases">
        <title>Complete-Gapless Cercospora beticola genome.</title>
        <authorList>
            <person name="Wyatt N.A."/>
            <person name="Spanner R.E."/>
            <person name="Bolton M.D."/>
        </authorList>
    </citation>
    <scope>NUCLEOTIDE SEQUENCE [LARGE SCALE GENOMIC DNA]</scope>
    <source>
        <strain evidence="8">Cb09-40</strain>
    </source>
</reference>
<evidence type="ECO:0000256" key="5">
    <source>
        <dbReference type="ARBA" id="ARBA00023033"/>
    </source>
</evidence>
<keyword evidence="4" id="KW-0560">Oxidoreductase</keyword>
<keyword evidence="3" id="KW-0274">FAD</keyword>
<sequence length="437" mass="48833">MTNAQRTTSSPLDITVVGAGISGLCTAISCALAGHRVLVLEGARELAEIGAGFQITPNGSRVFKQFGILDKLEPQAAEPRSLIVRRWQDGKVLSNTENFGHEMRRKYGAPFWDLHRVDVQRTLAERAKELGVQIRLGARVEDVDFENAKIVLKNGEVLQADLLVGADGLWSICRQKFLAMQGKKEDAPLPTGDLAYRIVLNLDDVEDPQIRDIISNPSAQFWIGPEAHVVAYSIRNGTMFNIVLLVPDNLPSDVARQEGSTDEMRAIFKDWDPILNRFLDHVTSIDKWKLMHRPELDSWISPKSNFVFVGDACHPMLPYLAQGANSSVEDGAVLGSILGALESKDQLPAALKLYEQLRKKRGETIVRETFAQRNDFHMPDGPEQQKRDKLMLSQLGKDIEVKFPSRWQCPEVQPWLYGYNALEETNAALKIRPLSAS</sequence>
<accession>A0A2G5HD67</accession>
<dbReference type="EMBL" id="LKMD01000107">
    <property type="protein sequence ID" value="PIA90481.1"/>
    <property type="molecule type" value="Genomic_DNA"/>
</dbReference>
<evidence type="ECO:0000259" key="6">
    <source>
        <dbReference type="Pfam" id="PF01494"/>
    </source>
</evidence>
<evidence type="ECO:0000313" key="10">
    <source>
        <dbReference type="Proteomes" id="UP001302367"/>
    </source>
</evidence>
<comment type="similarity">
    <text evidence="1">Belongs to the paxM FAD-dependent monooxygenase family.</text>
</comment>
<reference evidence="7 9" key="1">
    <citation type="submission" date="2015-10" db="EMBL/GenBank/DDBJ databases">
        <title>The cercosporin biosynthetic gene cluster was horizontally transferred to several fungal lineages and shown to be expanded in Cercospora beticola based on microsynteny with recipient genomes.</title>
        <authorList>
            <person name="De Jonge R."/>
            <person name="Ebert M.K."/>
            <person name="Suttle J.C."/>
            <person name="Jurick Ii W.M."/>
            <person name="Secor G.A."/>
            <person name="Thomma B.P."/>
            <person name="Van De Peer Y."/>
            <person name="Bolton M.D."/>
        </authorList>
    </citation>
    <scope>NUCLEOTIDE SEQUENCE [LARGE SCALE GENOMIC DNA]</scope>
    <source>
        <strain evidence="7 9">09-40</strain>
    </source>
</reference>
<dbReference type="Pfam" id="PF01494">
    <property type="entry name" value="FAD_binding_3"/>
    <property type="match status" value="1"/>
</dbReference>
<dbReference type="PRINTS" id="PR00420">
    <property type="entry name" value="RNGMNOXGNASE"/>
</dbReference>
<dbReference type="PROSITE" id="PS51257">
    <property type="entry name" value="PROKAR_LIPOPROTEIN"/>
    <property type="match status" value="1"/>
</dbReference>
<evidence type="ECO:0000313" key="8">
    <source>
        <dbReference type="EMBL" id="WPB08460.1"/>
    </source>
</evidence>
<evidence type="ECO:0000313" key="7">
    <source>
        <dbReference type="EMBL" id="PIA90481.1"/>
    </source>
</evidence>
<proteinExistence type="inferred from homology"/>
<dbReference type="InterPro" id="IPR036188">
    <property type="entry name" value="FAD/NAD-bd_sf"/>
</dbReference>
<evidence type="ECO:0000313" key="9">
    <source>
        <dbReference type="Proteomes" id="UP000230605"/>
    </source>
</evidence>
<dbReference type="Proteomes" id="UP001302367">
    <property type="component" value="Chromosome 9"/>
</dbReference>
<dbReference type="GO" id="GO:0004497">
    <property type="term" value="F:monooxygenase activity"/>
    <property type="evidence" value="ECO:0007669"/>
    <property type="project" value="UniProtKB-KW"/>
</dbReference>
<organism evidence="7 9">
    <name type="scientific">Cercospora beticola</name>
    <name type="common">Sugarbeet leaf spot fungus</name>
    <dbReference type="NCBI Taxonomy" id="122368"/>
    <lineage>
        <taxon>Eukaryota</taxon>
        <taxon>Fungi</taxon>
        <taxon>Dikarya</taxon>
        <taxon>Ascomycota</taxon>
        <taxon>Pezizomycotina</taxon>
        <taxon>Dothideomycetes</taxon>
        <taxon>Dothideomycetidae</taxon>
        <taxon>Mycosphaerellales</taxon>
        <taxon>Mycosphaerellaceae</taxon>
        <taxon>Cercospora</taxon>
    </lineage>
</organism>
<dbReference type="OrthoDB" id="16820at2759"/>
<dbReference type="Proteomes" id="UP000230605">
    <property type="component" value="Chromosome 9"/>
</dbReference>
<evidence type="ECO:0000256" key="3">
    <source>
        <dbReference type="ARBA" id="ARBA00022827"/>
    </source>
</evidence>